<evidence type="ECO:0000256" key="10">
    <source>
        <dbReference type="ARBA" id="ARBA00022679"/>
    </source>
</evidence>
<evidence type="ECO:0000256" key="2">
    <source>
        <dbReference type="ARBA" id="ARBA00004115"/>
    </source>
</evidence>
<dbReference type="Gene3D" id="3.20.20.80">
    <property type="entry name" value="Glycosidases"/>
    <property type="match status" value="1"/>
</dbReference>
<proteinExistence type="inferred from homology"/>
<keyword evidence="11" id="KW-0812">Transmembrane</keyword>
<dbReference type="EMBL" id="RDQH01000332">
    <property type="protein sequence ID" value="RXH96782.1"/>
    <property type="molecule type" value="Genomic_DNA"/>
</dbReference>
<evidence type="ECO:0000256" key="23">
    <source>
        <dbReference type="ARBA" id="ARBA00023163"/>
    </source>
</evidence>
<keyword evidence="19" id="KW-1133">Transmembrane helix</keyword>
<comment type="subunit">
    <text evidence="33">Homodimer; disulfide-linked. Dimer formation is driven by hydrophobic interactions within the N-terminal luminal domains and stabilized by disulfide bridges.</text>
</comment>
<dbReference type="Gene3D" id="3.30.200.20">
    <property type="entry name" value="Phosphorylase Kinase, domain 1"/>
    <property type="match status" value="1"/>
</dbReference>
<dbReference type="GO" id="GO:0005975">
    <property type="term" value="P:carbohydrate metabolic process"/>
    <property type="evidence" value="ECO:0007669"/>
    <property type="project" value="InterPro"/>
</dbReference>
<dbReference type="SMART" id="SM00580">
    <property type="entry name" value="PUG"/>
    <property type="match status" value="1"/>
</dbReference>
<dbReference type="SUPFAM" id="SSF50998">
    <property type="entry name" value="Quinoprotein alcohol dehydrogenase-like"/>
    <property type="match status" value="1"/>
</dbReference>
<dbReference type="PROSITE" id="PS00587">
    <property type="entry name" value="GLYCOSYL_HYDROL_F17"/>
    <property type="match status" value="1"/>
</dbReference>
<dbReference type="Gene3D" id="1.10.510.10">
    <property type="entry name" value="Transferase(Phosphotransferase) domain 1"/>
    <property type="match status" value="1"/>
</dbReference>
<evidence type="ECO:0000256" key="27">
    <source>
        <dbReference type="ARBA" id="ARBA00023268"/>
    </source>
</evidence>
<evidence type="ECO:0000256" key="30">
    <source>
        <dbReference type="ARBA" id="ARBA00033417"/>
    </source>
</evidence>
<dbReference type="SUPFAM" id="SSF51445">
    <property type="entry name" value="(Trans)glycosidases"/>
    <property type="match status" value="1"/>
</dbReference>
<evidence type="ECO:0000256" key="21">
    <source>
        <dbReference type="ARBA" id="ARBA00023136"/>
    </source>
</evidence>
<evidence type="ECO:0000256" key="31">
    <source>
        <dbReference type="ARBA" id="ARBA00047899"/>
    </source>
</evidence>
<dbReference type="GO" id="GO:0005524">
    <property type="term" value="F:ATP binding"/>
    <property type="evidence" value="ECO:0007669"/>
    <property type="project" value="UniProtKB-KW"/>
</dbReference>
<evidence type="ECO:0000256" key="6">
    <source>
        <dbReference type="ARBA" id="ARBA00012780"/>
    </source>
</evidence>
<evidence type="ECO:0000256" key="32">
    <source>
        <dbReference type="ARBA" id="ARBA00048679"/>
    </source>
</evidence>
<dbReference type="PANTHER" id="PTHR13954">
    <property type="entry name" value="IRE1-RELATED"/>
    <property type="match status" value="1"/>
</dbReference>
<evidence type="ECO:0000259" key="38">
    <source>
        <dbReference type="PROSITE" id="PS51392"/>
    </source>
</evidence>
<evidence type="ECO:0000256" key="22">
    <source>
        <dbReference type="ARBA" id="ARBA00023157"/>
    </source>
</evidence>
<dbReference type="GO" id="GO:1990604">
    <property type="term" value="C:IRE1-TRAF2-ASK1 complex"/>
    <property type="evidence" value="ECO:0007669"/>
    <property type="project" value="TreeGrafter"/>
</dbReference>
<dbReference type="SUPFAM" id="SSF56112">
    <property type="entry name" value="Protein kinase-like (PK-like)"/>
    <property type="match status" value="1"/>
</dbReference>
<evidence type="ECO:0000256" key="8">
    <source>
        <dbReference type="ARBA" id="ARBA00022527"/>
    </source>
</evidence>
<dbReference type="InterPro" id="IPR012946">
    <property type="entry name" value="X8"/>
</dbReference>
<keyword evidence="12 36" id="KW-0732">Signal</keyword>
<comment type="similarity">
    <text evidence="4 34">Belongs to the glycosyl hydrolase 17 family.</text>
</comment>
<dbReference type="FunFam" id="1.20.1440.180:FF:000002">
    <property type="entry name" value="Serine/threonine-protein kinase/endoribonuclease IRE1"/>
    <property type="match status" value="1"/>
</dbReference>
<dbReference type="InterPro" id="IPR011047">
    <property type="entry name" value="Quinoprotein_ADH-like_sf"/>
</dbReference>
<keyword evidence="40" id="KW-1185">Reference proteome</keyword>
<evidence type="ECO:0000256" key="4">
    <source>
        <dbReference type="ARBA" id="ARBA00008773"/>
    </source>
</evidence>
<keyword evidence="26" id="KW-0834">Unfolded protein response</keyword>
<evidence type="ECO:0000256" key="14">
    <source>
        <dbReference type="ARBA" id="ARBA00022777"/>
    </source>
</evidence>
<evidence type="ECO:0000256" key="26">
    <source>
        <dbReference type="ARBA" id="ARBA00023230"/>
    </source>
</evidence>
<evidence type="ECO:0000256" key="11">
    <source>
        <dbReference type="ARBA" id="ARBA00022692"/>
    </source>
</evidence>
<name>A0A498JTA3_MALDO</name>
<keyword evidence="13" id="KW-0547">Nucleotide-binding</keyword>
<dbReference type="InterPro" id="IPR017853">
    <property type="entry name" value="GH"/>
</dbReference>
<dbReference type="GO" id="GO:0042742">
    <property type="term" value="P:defense response to bacterium"/>
    <property type="evidence" value="ECO:0007669"/>
    <property type="project" value="UniProtKB-ARBA"/>
</dbReference>
<evidence type="ECO:0000256" key="17">
    <source>
        <dbReference type="ARBA" id="ARBA00022840"/>
    </source>
</evidence>
<evidence type="ECO:0000256" key="5">
    <source>
        <dbReference type="ARBA" id="ARBA00012513"/>
    </source>
</evidence>
<keyword evidence="10" id="KW-0808">Transferase</keyword>
<dbReference type="Pfam" id="PF00332">
    <property type="entry name" value="Glyco_hydro_17"/>
    <property type="match status" value="1"/>
</dbReference>
<evidence type="ECO:0000256" key="28">
    <source>
        <dbReference type="ARBA" id="ARBA00023295"/>
    </source>
</evidence>
<dbReference type="Proteomes" id="UP000290289">
    <property type="component" value="Chromosome 6"/>
</dbReference>
<dbReference type="SMART" id="SM00768">
    <property type="entry name" value="X8"/>
    <property type="match status" value="1"/>
</dbReference>
<comment type="catalytic activity">
    <reaction evidence="1">
        <text>Hydrolysis of (1-&gt;3)-beta-D-glucosidic linkages in (1-&gt;3)-beta-D-glucans.</text>
        <dbReference type="EC" id="3.2.1.39"/>
    </reaction>
</comment>
<reference evidence="39 40" key="1">
    <citation type="submission" date="2018-10" db="EMBL/GenBank/DDBJ databases">
        <title>A high-quality apple genome assembly.</title>
        <authorList>
            <person name="Hu J."/>
        </authorList>
    </citation>
    <scope>NUCLEOTIDE SEQUENCE [LARGE SCALE GENOMIC DNA]</scope>
    <source>
        <strain evidence="40">cv. HFTH1</strain>
        <tissue evidence="39">Young leaf</tissue>
    </source>
</reference>
<feature type="signal peptide" evidence="36">
    <location>
        <begin position="1"/>
        <end position="17"/>
    </location>
</feature>
<evidence type="ECO:0000256" key="1">
    <source>
        <dbReference type="ARBA" id="ARBA00000382"/>
    </source>
</evidence>
<dbReference type="GO" id="GO:0008380">
    <property type="term" value="P:RNA splicing"/>
    <property type="evidence" value="ECO:0007669"/>
    <property type="project" value="UniProtKB-KW"/>
</dbReference>
<keyword evidence="14" id="KW-0418">Kinase</keyword>
<gene>
    <name evidence="39" type="ORF">DVH24_009624</name>
</gene>
<dbReference type="EC" id="3.2.1.39" evidence="6"/>
<evidence type="ECO:0000256" key="3">
    <source>
        <dbReference type="ARBA" id="ARBA00004613"/>
    </source>
</evidence>
<dbReference type="PROSITE" id="PS50011">
    <property type="entry name" value="PROTEIN_KINASE_DOM"/>
    <property type="match status" value="1"/>
</dbReference>
<keyword evidence="23" id="KW-0804">Transcription</keyword>
<dbReference type="PROSITE" id="PS51392">
    <property type="entry name" value="KEN"/>
    <property type="match status" value="1"/>
</dbReference>
<dbReference type="GO" id="GO:0004521">
    <property type="term" value="F:RNA endonuclease activity"/>
    <property type="evidence" value="ECO:0007669"/>
    <property type="project" value="InterPro"/>
</dbReference>
<comment type="catalytic activity">
    <reaction evidence="32">
        <text>L-seryl-[protein] + ATP = O-phospho-L-seryl-[protein] + ADP + H(+)</text>
        <dbReference type="Rhea" id="RHEA:17989"/>
        <dbReference type="Rhea" id="RHEA-COMP:9863"/>
        <dbReference type="Rhea" id="RHEA-COMP:11604"/>
        <dbReference type="ChEBI" id="CHEBI:15378"/>
        <dbReference type="ChEBI" id="CHEBI:29999"/>
        <dbReference type="ChEBI" id="CHEBI:30616"/>
        <dbReference type="ChEBI" id="CHEBI:83421"/>
        <dbReference type="ChEBI" id="CHEBI:456216"/>
        <dbReference type="EC" id="2.7.11.1"/>
    </reaction>
</comment>
<dbReference type="InterPro" id="IPR010513">
    <property type="entry name" value="KEN_dom"/>
</dbReference>
<dbReference type="GO" id="GO:0009751">
    <property type="term" value="P:response to salicylic acid"/>
    <property type="evidence" value="ECO:0007669"/>
    <property type="project" value="UniProtKB-ARBA"/>
</dbReference>
<dbReference type="Pfam" id="PF06479">
    <property type="entry name" value="Ribonuc_2-5A"/>
    <property type="match status" value="1"/>
</dbReference>
<dbReference type="Gene3D" id="2.130.10.10">
    <property type="entry name" value="YVTN repeat-like/Quinoprotein amine dehydrogenase"/>
    <property type="match status" value="1"/>
</dbReference>
<dbReference type="PROSITE" id="PS00108">
    <property type="entry name" value="PROTEIN_KINASE_ST"/>
    <property type="match status" value="1"/>
</dbReference>
<dbReference type="InterPro" id="IPR000490">
    <property type="entry name" value="Glyco_hydro_17"/>
</dbReference>
<evidence type="ECO:0000256" key="15">
    <source>
        <dbReference type="ARBA" id="ARBA00022801"/>
    </source>
</evidence>
<dbReference type="FunFam" id="1.10.510.10:FF:000463">
    <property type="entry name" value="Serine/threonine-protein kinase/endoribonuclease IRE1a"/>
    <property type="match status" value="1"/>
</dbReference>
<dbReference type="FunFam" id="3.20.20.80:FF:000005">
    <property type="entry name" value="Glucan endo-1,3-beta-glucosidase 14"/>
    <property type="match status" value="1"/>
</dbReference>
<comment type="subcellular location">
    <subcellularLocation>
        <location evidence="2">Endoplasmic reticulum membrane</location>
        <topology evidence="2">Single-pass type I membrane protein</topology>
    </subcellularLocation>
    <subcellularLocation>
        <location evidence="3">Secreted</location>
    </subcellularLocation>
</comment>
<feature type="domain" description="KEN" evidence="38">
    <location>
        <begin position="756"/>
        <end position="887"/>
    </location>
</feature>
<feature type="domain" description="Protein kinase" evidence="37">
    <location>
        <begin position="464"/>
        <end position="753"/>
    </location>
</feature>
<evidence type="ECO:0000256" key="9">
    <source>
        <dbReference type="ARBA" id="ARBA00022664"/>
    </source>
</evidence>
<dbReference type="SMART" id="SM00220">
    <property type="entry name" value="S_TKc"/>
    <property type="match status" value="1"/>
</dbReference>
<dbReference type="FunFam" id="1.20.58.1040:FF:000003">
    <property type="entry name" value="glucan endo-1,3-beta-glucosidase 7"/>
    <property type="match status" value="1"/>
</dbReference>
<dbReference type="CDD" id="cd10422">
    <property type="entry name" value="RNase_Ire1"/>
    <property type="match status" value="1"/>
</dbReference>
<dbReference type="GO" id="GO:0036498">
    <property type="term" value="P:IRE1-mediated unfolded protein response"/>
    <property type="evidence" value="ECO:0007669"/>
    <property type="project" value="TreeGrafter"/>
</dbReference>
<keyword evidence="28 35" id="KW-0326">Glycosidase</keyword>
<evidence type="ECO:0000256" key="19">
    <source>
        <dbReference type="ARBA" id="ARBA00022989"/>
    </source>
</evidence>
<evidence type="ECO:0000313" key="39">
    <source>
        <dbReference type="EMBL" id="RXH96782.1"/>
    </source>
</evidence>
<dbReference type="InterPro" id="IPR000719">
    <property type="entry name" value="Prot_kinase_dom"/>
</dbReference>
<keyword evidence="27" id="KW-0511">Multifunctional enzyme</keyword>
<dbReference type="EC" id="2.7.11.1" evidence="5"/>
<dbReference type="PANTHER" id="PTHR13954:SF27">
    <property type="entry name" value="SERINE_THREONINE-PROTEIN KINASE_ENDORIBONUCLEASE IRE1B"/>
    <property type="match status" value="1"/>
</dbReference>
<evidence type="ECO:0000256" key="33">
    <source>
        <dbReference type="ARBA" id="ARBA00065357"/>
    </source>
</evidence>
<keyword evidence="21" id="KW-0472">Membrane</keyword>
<evidence type="ECO:0000256" key="16">
    <source>
        <dbReference type="ARBA" id="ARBA00022824"/>
    </source>
</evidence>
<feature type="chain" id="PRO_5019789066" description="(1-&gt;3)-beta-glucan endohydrolase" evidence="36">
    <location>
        <begin position="18"/>
        <end position="1367"/>
    </location>
</feature>
<dbReference type="GO" id="GO:0004674">
    <property type="term" value="F:protein serine/threonine kinase activity"/>
    <property type="evidence" value="ECO:0007669"/>
    <property type="project" value="UniProtKB-KW"/>
</dbReference>
<dbReference type="GO" id="GO:0042973">
    <property type="term" value="F:glucan endo-1,3-beta-D-glucosidase activity"/>
    <property type="evidence" value="ECO:0007669"/>
    <property type="project" value="UniProtKB-EC"/>
</dbReference>
<evidence type="ECO:0000256" key="12">
    <source>
        <dbReference type="ARBA" id="ARBA00022729"/>
    </source>
</evidence>
<evidence type="ECO:0000259" key="37">
    <source>
        <dbReference type="PROSITE" id="PS50011"/>
    </source>
</evidence>
<dbReference type="STRING" id="3750.A0A498JTA3"/>
<dbReference type="GO" id="GO:0005576">
    <property type="term" value="C:extracellular region"/>
    <property type="evidence" value="ECO:0007669"/>
    <property type="project" value="UniProtKB-SubCell"/>
</dbReference>
<evidence type="ECO:0000256" key="35">
    <source>
        <dbReference type="RuleBase" id="RU004336"/>
    </source>
</evidence>
<keyword evidence="7" id="KW-0964">Secreted</keyword>
<dbReference type="InterPro" id="IPR038357">
    <property type="entry name" value="KEN_sf"/>
</dbReference>
<dbReference type="GO" id="GO:0002376">
    <property type="term" value="P:immune system process"/>
    <property type="evidence" value="ECO:0007669"/>
    <property type="project" value="UniProtKB-KW"/>
</dbReference>
<evidence type="ECO:0000256" key="29">
    <source>
        <dbReference type="ARBA" id="ARBA00033335"/>
    </source>
</evidence>
<evidence type="ECO:0000256" key="13">
    <source>
        <dbReference type="ARBA" id="ARBA00022741"/>
    </source>
</evidence>
<protein>
    <recommendedName>
        <fullName evidence="29">(1-&gt;3)-beta-glucan endohydrolase</fullName>
        <ecNumber evidence="5">2.7.11.1</ecNumber>
        <ecNumber evidence="6">3.2.1.39</ecNumber>
    </recommendedName>
    <alternativeName>
        <fullName evidence="30">Beta-1,3-endoglucanase</fullName>
    </alternativeName>
</protein>
<evidence type="ECO:0000256" key="24">
    <source>
        <dbReference type="ARBA" id="ARBA00023180"/>
    </source>
</evidence>
<dbReference type="GO" id="GO:0006397">
    <property type="term" value="P:mRNA processing"/>
    <property type="evidence" value="ECO:0007669"/>
    <property type="project" value="UniProtKB-KW"/>
</dbReference>
<keyword evidence="20" id="KW-0805">Transcription regulation</keyword>
<evidence type="ECO:0000256" key="7">
    <source>
        <dbReference type="ARBA" id="ARBA00022525"/>
    </source>
</evidence>
<dbReference type="InterPro" id="IPR011009">
    <property type="entry name" value="Kinase-like_dom_sf"/>
</dbReference>
<dbReference type="GO" id="GO:0051082">
    <property type="term" value="F:unfolded protein binding"/>
    <property type="evidence" value="ECO:0007669"/>
    <property type="project" value="TreeGrafter"/>
</dbReference>
<sequence length="1367" mass="151251">MRRPLIFLLLFAPLIECLTREAAITVPEPETATALSIPHSSPSNRFNSLLPKLGNDITLVVALDGTIYMVNTNPWSILWGFPSGAPIHTSYQDASFLNNTRCNDHFIDLGEDGALYSHTRSGKEKLSSSVEEFIGGAPYWSKDGGVTTGSRRNTVFLVNAKTGKLIHMYKSADTPSKLVVWSTESDLSPKVKDAHGLVESGSIGLETVEHMLYIVRTDYEITHYSSGKVVWTVTFATFESRPQISNTGNELALRHSGVSNSVLPSQNKTYISRTLDPILTEYLSKYAGINDSHSGDSSAYEHSPNANVPAIIEENHPSHVPAIIEENHPSHVPAIIEENNPSGGNEGIMAQAVTKLLSLCLTLLSIVVCICRCPRAFGKQHKLKQVAEETKMQAGVPKKKRTRRLGNNKRNSIDVKNMSNMSHEDKVGESKFFIQNERSEMKFLLTSADHLDGQIEGRRIGKLLVSNNEIAQGSNGTIVLEGIYDGRAVAVKRLVRTHHDVAFKEVQNLIASDQHPNIVRWHGVEYDQDFVYLSLERCTCSLYDLIYFHSGSIQSQITTDQHPHFWTEYTTRLHSMMGNNRDIELWKANGYPSPQLLKLMSDLVSGLAHLHELGIIHRDLKPQNVLIIKGRSLCAKLSDMGISKRLQGDKSSITQHATGYGSSGWQAPEQLLHLRQTRAVDLFSLGCLLFFCVTGGKHPYGDSIERDVNIVNDRKDLFLVDTIPEAVDLFTRLLNPNPDLRPTSMDVLHHPFFWSSETRLSFLRDASDRVELEDRENESELLNSLEGTAAVALNGKWDEKMEPAFINNIGRYRRYKFDSVRDLLRVIRNKLNHYRELPEEVKEILGPVPEGFDGYFSSRFPKLLIEVYKVLYRCCKEEEFFCNPFPNAVVSAVGINYGTLGSNLPPPKRVAQLLQATLIDKVKIYDTNPEILQAFSNTGIDLIVAVENSHVPNISTEVAAADQWFATRVLPFIPATSITAIAVGNEYLTTGAAAGNDEKDPNPSDPTALVQAMQNLHSVLIARGLDRKIKVTTPHSMAVLASSFPPSASTFTTNLVPTMTSIAAFLADTNAPFMVNAYPYFAYRDNPDMVNLQYALLGNSTSTSVRDPKGYVYTNMLDAQIDAVRSAIDALGLGHRKVEIMVSESGWPSKGDSGDMAATPDNAKTYNTRLIERAQSNKGTPMKPNDKVEIFVFALFNENKKEGGATERNFGIFNGDGSKVYNVDLSCQFCSNTDGSGSGGGSGFGEKVAGVLRGPSVWCVAKPHSDDKVLQAVLDFCCGAGGVDCREIYEHGDCFEPDKLLAHASYAMNAYYQMHGRNYWNCDFKGTGLVTFSDPIDMSTANGESRGNAYYGKEKEDMSKLCVSHFG</sequence>
<dbReference type="Pfam" id="PF07983">
    <property type="entry name" value="X8"/>
    <property type="match status" value="1"/>
</dbReference>
<keyword evidence="8" id="KW-0723">Serine/threonine-protein kinase</keyword>
<comment type="caution">
    <text evidence="39">The sequence shown here is derived from an EMBL/GenBank/DDBJ whole genome shotgun (WGS) entry which is preliminary data.</text>
</comment>
<evidence type="ECO:0000256" key="36">
    <source>
        <dbReference type="SAM" id="SignalP"/>
    </source>
</evidence>
<keyword evidence="9" id="KW-0507">mRNA processing</keyword>
<evidence type="ECO:0000256" key="25">
    <source>
        <dbReference type="ARBA" id="ARBA00023187"/>
    </source>
</evidence>
<evidence type="ECO:0000313" key="40">
    <source>
        <dbReference type="Proteomes" id="UP000290289"/>
    </source>
</evidence>
<dbReference type="InterPro" id="IPR045133">
    <property type="entry name" value="IRE1/2-like"/>
</dbReference>
<keyword evidence="15 35" id="KW-0378">Hydrolase</keyword>
<keyword evidence="18" id="KW-0391">Immunity</keyword>
<accession>A0A498JTA3</accession>
<evidence type="ECO:0000256" key="20">
    <source>
        <dbReference type="ARBA" id="ARBA00023015"/>
    </source>
</evidence>
<keyword evidence="24" id="KW-0325">Glycoprotein</keyword>
<dbReference type="FunFam" id="3.30.200.20:FF:000077">
    <property type="entry name" value="Putative Serine/threonine-protein kinase/endoribonuclease IRE1"/>
    <property type="match status" value="1"/>
</dbReference>
<keyword evidence="22" id="KW-1015">Disulfide bond</keyword>
<comment type="catalytic activity">
    <reaction evidence="31">
        <text>L-threonyl-[protein] + ATP = O-phospho-L-threonyl-[protein] + ADP + H(+)</text>
        <dbReference type="Rhea" id="RHEA:46608"/>
        <dbReference type="Rhea" id="RHEA-COMP:11060"/>
        <dbReference type="Rhea" id="RHEA-COMP:11605"/>
        <dbReference type="ChEBI" id="CHEBI:15378"/>
        <dbReference type="ChEBI" id="CHEBI:30013"/>
        <dbReference type="ChEBI" id="CHEBI:30616"/>
        <dbReference type="ChEBI" id="CHEBI:61977"/>
        <dbReference type="ChEBI" id="CHEBI:456216"/>
        <dbReference type="EC" id="2.7.11.1"/>
    </reaction>
</comment>
<dbReference type="InterPro" id="IPR015943">
    <property type="entry name" value="WD40/YVTN_repeat-like_dom_sf"/>
</dbReference>
<organism evidence="39 40">
    <name type="scientific">Malus domestica</name>
    <name type="common">Apple</name>
    <name type="synonym">Pyrus malus</name>
    <dbReference type="NCBI Taxonomy" id="3750"/>
    <lineage>
        <taxon>Eukaryota</taxon>
        <taxon>Viridiplantae</taxon>
        <taxon>Streptophyta</taxon>
        <taxon>Embryophyta</taxon>
        <taxon>Tracheophyta</taxon>
        <taxon>Spermatophyta</taxon>
        <taxon>Magnoliopsida</taxon>
        <taxon>eudicotyledons</taxon>
        <taxon>Gunneridae</taxon>
        <taxon>Pentapetalae</taxon>
        <taxon>rosids</taxon>
        <taxon>fabids</taxon>
        <taxon>Rosales</taxon>
        <taxon>Rosaceae</taxon>
        <taxon>Amygdaloideae</taxon>
        <taxon>Maleae</taxon>
        <taxon>Malus</taxon>
    </lineage>
</organism>
<dbReference type="Gene3D" id="1.20.58.1040">
    <property type="match status" value="1"/>
</dbReference>
<dbReference type="InterPro" id="IPR008271">
    <property type="entry name" value="Ser/Thr_kinase_AS"/>
</dbReference>
<dbReference type="Pfam" id="PF00069">
    <property type="entry name" value="Pkinase"/>
    <property type="match status" value="1"/>
</dbReference>
<keyword evidence="16" id="KW-0256">Endoplasmic reticulum</keyword>
<keyword evidence="17" id="KW-0067">ATP-binding</keyword>
<evidence type="ECO:0000256" key="18">
    <source>
        <dbReference type="ARBA" id="ARBA00022859"/>
    </source>
</evidence>
<dbReference type="Gene3D" id="1.20.1440.180">
    <property type="entry name" value="KEN domain"/>
    <property type="match status" value="1"/>
</dbReference>
<keyword evidence="25" id="KW-0508">mRNA splicing</keyword>
<evidence type="ECO:0000256" key="34">
    <source>
        <dbReference type="RuleBase" id="RU004335"/>
    </source>
</evidence>